<evidence type="ECO:0000313" key="5">
    <source>
        <dbReference type="Proteomes" id="UP000255467"/>
    </source>
</evidence>
<feature type="signal peptide" evidence="2">
    <location>
        <begin position="1"/>
        <end position="26"/>
    </location>
</feature>
<dbReference type="Pfam" id="PF26059">
    <property type="entry name" value="DUF8020"/>
    <property type="match status" value="1"/>
</dbReference>
<dbReference type="AlphaFoldDB" id="A0A379JJZ6"/>
<dbReference type="STRING" id="1406858.GCA_000710895_04770"/>
<evidence type="ECO:0000256" key="2">
    <source>
        <dbReference type="SAM" id="SignalP"/>
    </source>
</evidence>
<dbReference type="InterPro" id="IPR058333">
    <property type="entry name" value="DUF8020"/>
</dbReference>
<keyword evidence="1" id="KW-0472">Membrane</keyword>
<feature type="transmembrane region" description="Helical" evidence="1">
    <location>
        <begin position="150"/>
        <end position="183"/>
    </location>
</feature>
<proteinExistence type="predicted"/>
<dbReference type="RefSeq" id="WP_039814459.1">
    <property type="nucleotide sequence ID" value="NZ_UGRY01000005.1"/>
</dbReference>
<evidence type="ECO:0000313" key="4">
    <source>
        <dbReference type="EMBL" id="SUD48760.1"/>
    </source>
</evidence>
<name>A0A379JJZ6_9NOCA</name>
<evidence type="ECO:0000256" key="1">
    <source>
        <dbReference type="SAM" id="Phobius"/>
    </source>
</evidence>
<reference evidence="4 5" key="1">
    <citation type="submission" date="2018-06" db="EMBL/GenBank/DDBJ databases">
        <authorList>
            <consortium name="Pathogen Informatics"/>
            <person name="Doyle S."/>
        </authorList>
    </citation>
    <scope>NUCLEOTIDE SEQUENCE [LARGE SCALE GENOMIC DNA]</scope>
    <source>
        <strain evidence="4 5">NCTC1934</strain>
    </source>
</reference>
<gene>
    <name evidence="4" type="ORF">NCTC1934_06097</name>
</gene>
<accession>A0A379JJZ6</accession>
<dbReference type="Proteomes" id="UP000255467">
    <property type="component" value="Unassembled WGS sequence"/>
</dbReference>
<dbReference type="EMBL" id="UGRY01000005">
    <property type="protein sequence ID" value="SUD48760.1"/>
    <property type="molecule type" value="Genomic_DNA"/>
</dbReference>
<sequence>MKYTKFAATALFAAAATGIAAGTGYAAPVEAPTAPQPVSAQVHGQDQGVDYTIALAEAGDAIVTSVTGGRFSVDADGQAVSLTNESGAVVAQVPLTGKAGGEDVRIVAAVADNGQELSLTPEVGPHAHARAISAQQWFFAELQRAALGAAVGAVIGGAIGLLGLVVSAIPGAIIGALIGLLVAGGQPLIDSGSAYFSGQP</sequence>
<organism evidence="4 5">
    <name type="scientific">Nocardia otitidiscaviarum</name>
    <dbReference type="NCBI Taxonomy" id="1823"/>
    <lineage>
        <taxon>Bacteria</taxon>
        <taxon>Bacillati</taxon>
        <taxon>Actinomycetota</taxon>
        <taxon>Actinomycetes</taxon>
        <taxon>Mycobacteriales</taxon>
        <taxon>Nocardiaceae</taxon>
        <taxon>Nocardia</taxon>
    </lineage>
</organism>
<feature type="domain" description="DUF8020" evidence="3">
    <location>
        <begin position="48"/>
        <end position="122"/>
    </location>
</feature>
<feature type="chain" id="PRO_5016731701" description="DUF8020 domain-containing protein" evidence="2">
    <location>
        <begin position="27"/>
        <end position="200"/>
    </location>
</feature>
<keyword evidence="1" id="KW-1133">Transmembrane helix</keyword>
<evidence type="ECO:0000259" key="3">
    <source>
        <dbReference type="Pfam" id="PF26059"/>
    </source>
</evidence>
<keyword evidence="5" id="KW-1185">Reference proteome</keyword>
<protein>
    <recommendedName>
        <fullName evidence="3">DUF8020 domain-containing protein</fullName>
    </recommendedName>
</protein>
<keyword evidence="2" id="KW-0732">Signal</keyword>
<keyword evidence="1" id="KW-0812">Transmembrane</keyword>